<protein>
    <submittedName>
        <fullName evidence="1">Uncharacterized protein</fullName>
    </submittedName>
</protein>
<accession>A0A8S3G510</accession>
<organism evidence="1 2">
    <name type="scientific">Rotaria magnacalcarata</name>
    <dbReference type="NCBI Taxonomy" id="392030"/>
    <lineage>
        <taxon>Eukaryota</taxon>
        <taxon>Metazoa</taxon>
        <taxon>Spiralia</taxon>
        <taxon>Gnathifera</taxon>
        <taxon>Rotifera</taxon>
        <taxon>Eurotatoria</taxon>
        <taxon>Bdelloidea</taxon>
        <taxon>Philodinida</taxon>
        <taxon>Philodinidae</taxon>
        <taxon>Rotaria</taxon>
    </lineage>
</organism>
<dbReference type="EMBL" id="CAJOBH010257817">
    <property type="protein sequence ID" value="CAF5151212.1"/>
    <property type="molecule type" value="Genomic_DNA"/>
</dbReference>
<reference evidence="1" key="1">
    <citation type="submission" date="2021-02" db="EMBL/GenBank/DDBJ databases">
        <authorList>
            <person name="Nowell W R."/>
        </authorList>
    </citation>
    <scope>NUCLEOTIDE SEQUENCE</scope>
</reference>
<dbReference type="AlphaFoldDB" id="A0A8S3G510"/>
<gene>
    <name evidence="1" type="ORF">BYL167_LOCUS72286</name>
</gene>
<feature type="non-terminal residue" evidence="1">
    <location>
        <position position="1"/>
    </location>
</feature>
<proteinExistence type="predicted"/>
<evidence type="ECO:0000313" key="2">
    <source>
        <dbReference type="Proteomes" id="UP000681967"/>
    </source>
</evidence>
<dbReference type="Proteomes" id="UP000681967">
    <property type="component" value="Unassembled WGS sequence"/>
</dbReference>
<name>A0A8S3G510_9BILA</name>
<evidence type="ECO:0000313" key="1">
    <source>
        <dbReference type="EMBL" id="CAF5151212.1"/>
    </source>
</evidence>
<sequence length="85" mass="10461">ESFIDITRQFGIRRKHVLIHPEDGKMKKVKCWLISKMFIDRLPCLRRLKFEFELDPDMWMFRSKIVVQISWKRNSSYLAKIYRLV</sequence>
<comment type="caution">
    <text evidence="1">The sequence shown here is derived from an EMBL/GenBank/DDBJ whole genome shotgun (WGS) entry which is preliminary data.</text>
</comment>